<evidence type="ECO:0000259" key="3">
    <source>
        <dbReference type="Pfam" id="PF00266"/>
    </source>
</evidence>
<evidence type="ECO:0000256" key="2">
    <source>
        <dbReference type="ARBA" id="ARBA00006490"/>
    </source>
</evidence>
<dbReference type="SUPFAM" id="SSF53383">
    <property type="entry name" value="PLP-dependent transferases"/>
    <property type="match status" value="1"/>
</dbReference>
<evidence type="ECO:0000256" key="1">
    <source>
        <dbReference type="ARBA" id="ARBA00001933"/>
    </source>
</evidence>
<dbReference type="Gene3D" id="3.40.640.10">
    <property type="entry name" value="Type I PLP-dependent aspartate aminotransferase-like (Major domain)"/>
    <property type="match status" value="1"/>
</dbReference>
<dbReference type="PANTHER" id="PTHR11601">
    <property type="entry name" value="CYSTEINE DESULFURYLASE FAMILY MEMBER"/>
    <property type="match status" value="1"/>
</dbReference>
<dbReference type="AlphaFoldDB" id="A0A6J6ACS7"/>
<comment type="cofactor">
    <cofactor evidence="1">
        <name>pyridoxal 5'-phosphate</name>
        <dbReference type="ChEBI" id="CHEBI:597326"/>
    </cofactor>
</comment>
<evidence type="ECO:0000313" key="4">
    <source>
        <dbReference type="EMBL" id="CAB4366551.1"/>
    </source>
</evidence>
<comment type="similarity">
    <text evidence="2">Belongs to the class-V pyridoxal-phosphate-dependent aminotransferase family. NifS/IscS subfamily.</text>
</comment>
<accession>A0A6J6ACS7</accession>
<dbReference type="InterPro" id="IPR015422">
    <property type="entry name" value="PyrdxlP-dep_Trfase_small"/>
</dbReference>
<dbReference type="InterPro" id="IPR000192">
    <property type="entry name" value="Aminotrans_V_dom"/>
</dbReference>
<protein>
    <submittedName>
        <fullName evidence="4">Unannotated protein</fullName>
    </submittedName>
</protein>
<proteinExistence type="inferred from homology"/>
<dbReference type="Pfam" id="PF00266">
    <property type="entry name" value="Aminotran_5"/>
    <property type="match status" value="1"/>
</dbReference>
<name>A0A6J6ACS7_9ZZZZ</name>
<dbReference type="EMBL" id="CAFAZZ010000061">
    <property type="protein sequence ID" value="CAB4842881.1"/>
    <property type="molecule type" value="Genomic_DNA"/>
</dbReference>
<organism evidence="4">
    <name type="scientific">freshwater metagenome</name>
    <dbReference type="NCBI Taxonomy" id="449393"/>
    <lineage>
        <taxon>unclassified sequences</taxon>
        <taxon>metagenomes</taxon>
        <taxon>ecological metagenomes</taxon>
    </lineage>
</organism>
<feature type="domain" description="Aminotransferase class V" evidence="3">
    <location>
        <begin position="226"/>
        <end position="335"/>
    </location>
</feature>
<dbReference type="InterPro" id="IPR015424">
    <property type="entry name" value="PyrdxlP-dep_Trfase"/>
</dbReference>
<reference evidence="4" key="1">
    <citation type="submission" date="2020-05" db="EMBL/GenBank/DDBJ databases">
        <authorList>
            <person name="Chiriac C."/>
            <person name="Salcher M."/>
            <person name="Ghai R."/>
            <person name="Kavagutti S V."/>
        </authorList>
    </citation>
    <scope>NUCLEOTIDE SEQUENCE</scope>
</reference>
<gene>
    <name evidence="5" type="ORF">UFOPK3243_00699</name>
    <name evidence="4" type="ORF">UFOPK4180_00139</name>
</gene>
<dbReference type="InterPro" id="IPR015421">
    <property type="entry name" value="PyrdxlP-dep_Trfase_major"/>
</dbReference>
<sequence length="348" mass="36937">MVRVTGNFTSETQLHHAARAALLEAFDQGWADPKKLSQSSSRAAILRNQAIENIASRLGVPAGSIEILGEPSLGHFLGISGLLRKDDTFTYSAIDKGKIRAVARAHPGLSTELSVDSLGQILLPGNPPEDSVISLQLANGETGVIQSLENFIDSKNLISVDATSSGPRVQLPPRWDTALFDSQSWMGPSGLGILAISNSAKFQYPLPHIAPIKSPGSYSLPLLLASSVALENFLPEDSSIRDYAIKTLATIANSQIVALDSPALPHIFSMTISGVAGENVVRRLAELGFSVDSGSACSPEDLQPSHVLAVMGYETTGHLRFTLHSGTSQDHIDALSNAISQVISELRS</sequence>
<dbReference type="EMBL" id="CAESPC010000010">
    <property type="protein sequence ID" value="CAB4366551.1"/>
    <property type="molecule type" value="Genomic_DNA"/>
</dbReference>
<dbReference type="Gene3D" id="3.90.1150.10">
    <property type="entry name" value="Aspartate Aminotransferase, domain 1"/>
    <property type="match status" value="1"/>
</dbReference>
<evidence type="ECO:0000313" key="5">
    <source>
        <dbReference type="EMBL" id="CAB4842881.1"/>
    </source>
</evidence>
<dbReference type="PANTHER" id="PTHR11601:SF34">
    <property type="entry name" value="CYSTEINE DESULFURASE"/>
    <property type="match status" value="1"/>
</dbReference>